<name>A0AAW2QJB6_SESRA</name>
<feature type="domain" description="Transposase MuDR plant" evidence="2">
    <location>
        <begin position="56"/>
        <end position="111"/>
    </location>
</feature>
<organism evidence="3">
    <name type="scientific">Sesamum radiatum</name>
    <name type="common">Black benniseed</name>
    <dbReference type="NCBI Taxonomy" id="300843"/>
    <lineage>
        <taxon>Eukaryota</taxon>
        <taxon>Viridiplantae</taxon>
        <taxon>Streptophyta</taxon>
        <taxon>Embryophyta</taxon>
        <taxon>Tracheophyta</taxon>
        <taxon>Spermatophyta</taxon>
        <taxon>Magnoliopsida</taxon>
        <taxon>eudicotyledons</taxon>
        <taxon>Gunneridae</taxon>
        <taxon>Pentapetalae</taxon>
        <taxon>asterids</taxon>
        <taxon>lamiids</taxon>
        <taxon>Lamiales</taxon>
        <taxon>Pedaliaceae</taxon>
        <taxon>Sesamum</taxon>
    </lineage>
</organism>
<sequence>MTGGNGEKSGDMGEDDLLSSEDNLKSVSSSDHKQEDSDKEQDNPIFSAEETYDPEFVVGMLFSTKKEFRNIIHSHAAKIHRNIKITKNGNIRCYAKCVADDCDWKIHALKMGIEYSFVVREYSNKHKYGPMYHVKEVNTWLFEKYEQHFMSNPKRNVKGFKNDVVRGVDGCHLKGPQGGIMLTAAEVTQ</sequence>
<dbReference type="Pfam" id="PF03108">
    <property type="entry name" value="DBD_Tnp_Mut"/>
    <property type="match status" value="1"/>
</dbReference>
<evidence type="ECO:0000256" key="1">
    <source>
        <dbReference type="SAM" id="MobiDB-lite"/>
    </source>
</evidence>
<accession>A0AAW2QJB6</accession>
<proteinExistence type="predicted"/>
<reference evidence="3" key="1">
    <citation type="submission" date="2020-06" db="EMBL/GenBank/DDBJ databases">
        <authorList>
            <person name="Li T."/>
            <person name="Hu X."/>
            <person name="Zhang T."/>
            <person name="Song X."/>
            <person name="Zhang H."/>
            <person name="Dai N."/>
            <person name="Sheng W."/>
            <person name="Hou X."/>
            <person name="Wei L."/>
        </authorList>
    </citation>
    <scope>NUCLEOTIDE SEQUENCE</scope>
    <source>
        <strain evidence="3">G02</strain>
        <tissue evidence="3">Leaf</tissue>
    </source>
</reference>
<dbReference type="InterPro" id="IPR004332">
    <property type="entry name" value="Transposase_MuDR"/>
</dbReference>
<reference evidence="3" key="2">
    <citation type="journal article" date="2024" name="Plant">
        <title>Genomic evolution and insights into agronomic trait innovations of Sesamum species.</title>
        <authorList>
            <person name="Miao H."/>
            <person name="Wang L."/>
            <person name="Qu L."/>
            <person name="Liu H."/>
            <person name="Sun Y."/>
            <person name="Le M."/>
            <person name="Wang Q."/>
            <person name="Wei S."/>
            <person name="Zheng Y."/>
            <person name="Lin W."/>
            <person name="Duan Y."/>
            <person name="Cao H."/>
            <person name="Xiong S."/>
            <person name="Wang X."/>
            <person name="Wei L."/>
            <person name="Li C."/>
            <person name="Ma Q."/>
            <person name="Ju M."/>
            <person name="Zhao R."/>
            <person name="Li G."/>
            <person name="Mu C."/>
            <person name="Tian Q."/>
            <person name="Mei H."/>
            <person name="Zhang T."/>
            <person name="Gao T."/>
            <person name="Zhang H."/>
        </authorList>
    </citation>
    <scope>NUCLEOTIDE SEQUENCE</scope>
    <source>
        <strain evidence="3">G02</strain>
    </source>
</reference>
<dbReference type="EMBL" id="JACGWJ010000015">
    <property type="protein sequence ID" value="KAL0367721.1"/>
    <property type="molecule type" value="Genomic_DNA"/>
</dbReference>
<evidence type="ECO:0000313" key="3">
    <source>
        <dbReference type="EMBL" id="KAL0367721.1"/>
    </source>
</evidence>
<protein>
    <recommendedName>
        <fullName evidence="2">Transposase MuDR plant domain-containing protein</fullName>
    </recommendedName>
</protein>
<dbReference type="AlphaFoldDB" id="A0AAW2QJB6"/>
<feature type="region of interest" description="Disordered" evidence="1">
    <location>
        <begin position="1"/>
        <end position="46"/>
    </location>
</feature>
<feature type="compositionally biased region" description="Basic and acidic residues" evidence="1">
    <location>
        <begin position="30"/>
        <end position="42"/>
    </location>
</feature>
<comment type="caution">
    <text evidence="3">The sequence shown here is derived from an EMBL/GenBank/DDBJ whole genome shotgun (WGS) entry which is preliminary data.</text>
</comment>
<evidence type="ECO:0000259" key="2">
    <source>
        <dbReference type="Pfam" id="PF03108"/>
    </source>
</evidence>
<gene>
    <name evidence="3" type="ORF">Sradi_3662200</name>
</gene>